<dbReference type="EMBL" id="JAPMIV010000008">
    <property type="protein sequence ID" value="MDV6374202.1"/>
    <property type="molecule type" value="Genomic_DNA"/>
</dbReference>
<dbReference type="Pfam" id="PF03737">
    <property type="entry name" value="RraA-like"/>
    <property type="match status" value="1"/>
</dbReference>
<dbReference type="InterPro" id="IPR005493">
    <property type="entry name" value="RraA/RraA-like"/>
</dbReference>
<evidence type="ECO:0000256" key="5">
    <source>
        <dbReference type="ARBA" id="ARBA00023239"/>
    </source>
</evidence>
<evidence type="ECO:0000256" key="3">
    <source>
        <dbReference type="ARBA" id="ARBA00011233"/>
    </source>
</evidence>
<evidence type="ECO:0000256" key="4">
    <source>
        <dbReference type="ARBA" id="ARBA00022723"/>
    </source>
</evidence>
<comment type="catalytic activity">
    <reaction evidence="1 8">
        <text>4-hydroxy-4-methyl-2-oxoglutarate = 2 pyruvate</text>
        <dbReference type="Rhea" id="RHEA:22748"/>
        <dbReference type="ChEBI" id="CHEBI:15361"/>
        <dbReference type="ChEBI" id="CHEBI:58276"/>
        <dbReference type="EC" id="4.1.3.17"/>
    </reaction>
</comment>
<sequence length="161" mass="16787">MTPFIPTSDLCDAHPQAQVFAPLFQNFGGLAQFSGPAFTLRVYENNTPVRSTLETSGEGRVLVVDGGGSLSCALVGDQLAGLGVENGWAGIIVHGCVRDTAQLATMAIGVRALATHPRRSGRANVGEQDVTVTFAGVTVRPGDMIHADEDGICVLAPELNL</sequence>
<dbReference type="Gene3D" id="3.50.30.40">
    <property type="entry name" value="Ribonuclease E inhibitor RraA/RraA-like"/>
    <property type="match status" value="1"/>
</dbReference>
<evidence type="ECO:0000256" key="7">
    <source>
        <dbReference type="ARBA" id="ARBA00047973"/>
    </source>
</evidence>
<comment type="subunit">
    <text evidence="3 8">Homotrimer.</text>
</comment>
<dbReference type="RefSeq" id="WP_317639520.1">
    <property type="nucleotide sequence ID" value="NZ_JAPMIV010000008.1"/>
</dbReference>
<evidence type="ECO:0000313" key="9">
    <source>
        <dbReference type="EMBL" id="MDV6374202.1"/>
    </source>
</evidence>
<keyword evidence="4 8" id="KW-0479">Metal-binding</keyword>
<dbReference type="NCBIfam" id="TIGR01935">
    <property type="entry name" value="NOT-MenG"/>
    <property type="match status" value="1"/>
</dbReference>
<comment type="similarity">
    <text evidence="2 8">Belongs to the class II aldolase/RraA-like family.</text>
</comment>
<dbReference type="PANTHER" id="PTHR33254">
    <property type="entry name" value="4-HYDROXY-4-METHYL-2-OXOGLUTARATE ALDOLASE 3-RELATED"/>
    <property type="match status" value="1"/>
</dbReference>
<dbReference type="SUPFAM" id="SSF89562">
    <property type="entry name" value="RraA-like"/>
    <property type="match status" value="1"/>
</dbReference>
<comment type="caution">
    <text evidence="9">The sequence shown here is derived from an EMBL/GenBank/DDBJ whole genome shotgun (WGS) entry which is preliminary data.</text>
</comment>
<protein>
    <recommendedName>
        <fullName evidence="8">4-hydroxy-4-methyl-2-oxoglutarate aldolase</fullName>
        <shortName evidence="8">HMG aldolase</shortName>
        <ecNumber evidence="8">4.1.1.112</ecNumber>
        <ecNumber evidence="8">4.1.3.17</ecNumber>
    </recommendedName>
    <alternativeName>
        <fullName evidence="8">Oxaloacetate decarboxylase</fullName>
    </alternativeName>
</protein>
<reference evidence="9 10" key="1">
    <citation type="submission" date="2022-11" db="EMBL/GenBank/DDBJ databases">
        <title>Deinococcus ZS9-10, Low Temperature and Draught-tolerating, UV-resistant Bacteria from Continental Antarctica.</title>
        <authorList>
            <person name="Cheng L."/>
        </authorList>
    </citation>
    <scope>NUCLEOTIDE SEQUENCE [LARGE SCALE GENOMIC DNA]</scope>
    <source>
        <strain evidence="9 10">ZS9-10</strain>
    </source>
</reference>
<dbReference type="EC" id="4.1.1.112" evidence="8"/>
<comment type="catalytic activity">
    <reaction evidence="7 8">
        <text>oxaloacetate + H(+) = pyruvate + CO2</text>
        <dbReference type="Rhea" id="RHEA:15641"/>
        <dbReference type="ChEBI" id="CHEBI:15361"/>
        <dbReference type="ChEBI" id="CHEBI:15378"/>
        <dbReference type="ChEBI" id="CHEBI:16452"/>
        <dbReference type="ChEBI" id="CHEBI:16526"/>
        <dbReference type="EC" id="4.1.1.112"/>
    </reaction>
</comment>
<comment type="cofactor">
    <cofactor evidence="8">
        <name>a divalent metal cation</name>
        <dbReference type="ChEBI" id="CHEBI:60240"/>
    </cofactor>
</comment>
<organism evidence="9 10">
    <name type="scientific">Deinococcus arenicola</name>
    <dbReference type="NCBI Taxonomy" id="2994950"/>
    <lineage>
        <taxon>Bacteria</taxon>
        <taxon>Thermotogati</taxon>
        <taxon>Deinococcota</taxon>
        <taxon>Deinococci</taxon>
        <taxon>Deinococcales</taxon>
        <taxon>Deinococcaceae</taxon>
        <taxon>Deinococcus</taxon>
    </lineage>
</organism>
<dbReference type="Proteomes" id="UP001276150">
    <property type="component" value="Unassembled WGS sequence"/>
</dbReference>
<dbReference type="CDD" id="cd16841">
    <property type="entry name" value="RraA_family"/>
    <property type="match status" value="1"/>
</dbReference>
<evidence type="ECO:0000256" key="1">
    <source>
        <dbReference type="ARBA" id="ARBA00001342"/>
    </source>
</evidence>
<keyword evidence="10" id="KW-1185">Reference proteome</keyword>
<gene>
    <name evidence="9" type="primary">rraA</name>
    <name evidence="9" type="ORF">ORD21_06300</name>
</gene>
<keyword evidence="5 8" id="KW-0456">Lyase</keyword>
<accession>A0ABU4DP49</accession>
<proteinExistence type="inferred from homology"/>
<dbReference type="PANTHER" id="PTHR33254:SF4">
    <property type="entry name" value="4-HYDROXY-4-METHYL-2-OXOGLUTARATE ALDOLASE 3-RELATED"/>
    <property type="match status" value="1"/>
</dbReference>
<dbReference type="EC" id="4.1.3.17" evidence="8"/>
<dbReference type="InterPro" id="IPR036704">
    <property type="entry name" value="RraA/RraA-like_sf"/>
</dbReference>
<evidence type="ECO:0000256" key="6">
    <source>
        <dbReference type="ARBA" id="ARBA00025046"/>
    </source>
</evidence>
<dbReference type="NCBIfam" id="NF006875">
    <property type="entry name" value="PRK09372.1"/>
    <property type="match status" value="1"/>
</dbReference>
<name>A0ABU4DP49_9DEIO</name>
<evidence type="ECO:0000313" key="10">
    <source>
        <dbReference type="Proteomes" id="UP001276150"/>
    </source>
</evidence>
<dbReference type="InterPro" id="IPR010203">
    <property type="entry name" value="RraA"/>
</dbReference>
<comment type="function">
    <text evidence="6 8">Catalyzes the aldol cleavage of 4-hydroxy-4-methyl-2-oxoglutarate (HMG) into 2 molecules of pyruvate. Also contains a secondary oxaloacetate (OAA) decarboxylase activity due to the common pyruvate enolate transition state formed following C-C bond cleavage in the retro-aldol and decarboxylation reactions.</text>
</comment>
<evidence type="ECO:0000256" key="8">
    <source>
        <dbReference type="RuleBase" id="RU004338"/>
    </source>
</evidence>
<evidence type="ECO:0000256" key="2">
    <source>
        <dbReference type="ARBA" id="ARBA00008621"/>
    </source>
</evidence>